<comment type="subcellular location">
    <subcellularLocation>
        <location evidence="1">Host cytoplasm</location>
    </subcellularLocation>
    <subcellularLocation>
        <location evidence="3">Host membrane</location>
    </subcellularLocation>
    <subcellularLocation>
        <location evidence="2">Virion</location>
    </subcellularLocation>
</comment>
<dbReference type="Gene3D" id="4.10.880.10">
    <property type="entry name" value="Poliovirus 3D polymerase Domain 1 (Nucleotidyltransferase)"/>
    <property type="match status" value="1"/>
</dbReference>
<dbReference type="GO" id="GO:0003723">
    <property type="term" value="F:RNA binding"/>
    <property type="evidence" value="ECO:0007669"/>
    <property type="project" value="InterPro"/>
</dbReference>
<feature type="domain" description="Peptidase C3" evidence="27">
    <location>
        <begin position="1784"/>
        <end position="1960"/>
    </location>
</feature>
<keyword evidence="15" id="KW-0378">Hydrolase</keyword>
<keyword evidence="20" id="KW-1043">Host membrane</keyword>
<dbReference type="GO" id="GO:0003968">
    <property type="term" value="F:RNA-directed RNA polymerase activity"/>
    <property type="evidence" value="ECO:0007669"/>
    <property type="project" value="UniProtKB-KW"/>
</dbReference>
<evidence type="ECO:0000256" key="7">
    <source>
        <dbReference type="ARBA" id="ARBA00022553"/>
    </source>
</evidence>
<dbReference type="SUPFAM" id="SSF56672">
    <property type="entry name" value="DNA/RNA polymerases"/>
    <property type="match status" value="1"/>
</dbReference>
<evidence type="ECO:0000256" key="3">
    <source>
        <dbReference type="ARBA" id="ARBA00004551"/>
    </source>
</evidence>
<keyword evidence="17" id="KW-0788">Thiol protease</keyword>
<evidence type="ECO:0000256" key="9">
    <source>
        <dbReference type="ARBA" id="ARBA00022670"/>
    </source>
</evidence>
<name>A0A6M9Z860_9VIRU</name>
<dbReference type="GO" id="GO:0019028">
    <property type="term" value="C:viral capsid"/>
    <property type="evidence" value="ECO:0007669"/>
    <property type="project" value="UniProtKB-KW"/>
</dbReference>
<dbReference type="PROSITE" id="PS51218">
    <property type="entry name" value="SF3_HELICASE_2"/>
    <property type="match status" value="1"/>
</dbReference>
<protein>
    <recommendedName>
        <fullName evidence="4">Genome polyprotein</fullName>
    </recommendedName>
</protein>
<dbReference type="InterPro" id="IPR014759">
    <property type="entry name" value="Helicase_SF3_ssRNA_vir"/>
</dbReference>
<dbReference type="SUPFAM" id="SSF50494">
    <property type="entry name" value="Trypsin-like serine proteases"/>
    <property type="match status" value="1"/>
</dbReference>
<dbReference type="Pfam" id="PF00548">
    <property type="entry name" value="Peptidase_C3"/>
    <property type="match status" value="1"/>
</dbReference>
<evidence type="ECO:0000256" key="8">
    <source>
        <dbReference type="ARBA" id="ARBA00022561"/>
    </source>
</evidence>
<keyword evidence="21" id="KW-0693">Viral RNA replication</keyword>
<dbReference type="PROSITE" id="PS50507">
    <property type="entry name" value="RDRP_SSRNA_POS"/>
    <property type="match status" value="1"/>
</dbReference>
<evidence type="ECO:0000256" key="6">
    <source>
        <dbReference type="ARBA" id="ARBA00022520"/>
    </source>
</evidence>
<dbReference type="InterPro" id="IPR000199">
    <property type="entry name" value="Peptidase_C3A/C3B_picornavir"/>
</dbReference>
<evidence type="ECO:0000256" key="12">
    <source>
        <dbReference type="ARBA" id="ARBA00022706"/>
    </source>
</evidence>
<proteinExistence type="predicted"/>
<dbReference type="Pfam" id="PF00910">
    <property type="entry name" value="RNA_helicase"/>
    <property type="match status" value="1"/>
</dbReference>
<dbReference type="InterPro" id="IPR001676">
    <property type="entry name" value="Picornavirus_capsid"/>
</dbReference>
<dbReference type="GO" id="GO:0006351">
    <property type="term" value="P:DNA-templated transcription"/>
    <property type="evidence" value="ECO:0007669"/>
    <property type="project" value="InterPro"/>
</dbReference>
<dbReference type="EMBL" id="MT138393">
    <property type="protein sequence ID" value="QKN88985.1"/>
    <property type="molecule type" value="Genomic_RNA"/>
</dbReference>
<evidence type="ECO:0000256" key="21">
    <source>
        <dbReference type="ARBA" id="ARBA00022953"/>
    </source>
</evidence>
<dbReference type="InterPro" id="IPR029053">
    <property type="entry name" value="Viral_coat"/>
</dbReference>
<evidence type="ECO:0000256" key="10">
    <source>
        <dbReference type="ARBA" id="ARBA00022679"/>
    </source>
</evidence>
<dbReference type="CDD" id="cd00205">
    <property type="entry name" value="rhv_like"/>
    <property type="match status" value="3"/>
</dbReference>
<feature type="domain" description="SF3 helicase" evidence="26">
    <location>
        <begin position="1430"/>
        <end position="1593"/>
    </location>
</feature>
<dbReference type="InterPro" id="IPR007094">
    <property type="entry name" value="RNA-dir_pol_PSvirus"/>
</dbReference>
<dbReference type="Pfam" id="PF00680">
    <property type="entry name" value="RdRP_1"/>
    <property type="match status" value="1"/>
</dbReference>
<dbReference type="Pfam" id="PF00073">
    <property type="entry name" value="Rhv"/>
    <property type="match status" value="2"/>
</dbReference>
<dbReference type="Gene3D" id="2.40.10.10">
    <property type="entry name" value="Trypsin-like serine proteases"/>
    <property type="match status" value="2"/>
</dbReference>
<keyword evidence="8" id="KW-0167">Capsid protein</keyword>
<sequence length="2439" mass="272719">MESITTTLLGTASFVPLLSEEVYFGQSTARKYRICMKVKDRLLKWASQALQQLYVWDCEYVRKKPVFHDYKKAGIAKECGTFEKFECRANCKFGINEEQEPYNHFVCSRHVHSDQLECCACNIRNCYKHAINCYPLEYHQKFHLPGCTVIKRRIVNKPIFPACQVDTLIHCVCDGHSQQHPKMCCICAYKMKEFEELKECDGVMSCPEFPYKMLPRLLKFYKFENLELTERGVRVLKNSVRQAGCQGLRLCKARRFCAQTADDHYVCKKHDGYEICCYCAFSDSDWECYGKMSEIDPTDQCTALNAYHARCQSHRKLDHCCTCMPMVCAQGQVTSTHSGNKDFVAGSGATQTINYVNYYGAEYSSAGANPTQNLDPAAFTDPVTDLASSALMPDLMSPSAEACGYSDRLLMLTAGNSCMITQECAAGAVVAYGRAPSYSTNEGNHIDLPTRPGVSCDRFYTLDSIYWNKTGIGSTSGDTGNKSRAKLNLNWCLQDYGVFGQNCSFHYLMRCGWVIHVQVNATKFHQGCLFVCAIPEDMNWNKGDNGEIEPQDPGNKRGNWQLQDIGFVDGEWHQWPIYPHQMINLRTNNSATIVLPYVNVSPACLSKIHCPWTLNLLVIASLDYSAGAATQIPITVSIAPQYSEFAGLRGSVSTQGLPVFEIPGSNQFVSTLRNDGYPIYSCWQPTHSFNNPGRFRNLLEVAEIGTFCHFGSDAGSGNNNLCMSVSNTATATKIFSLDISLSADYLSTTYIGRLSQMYQQYRGSIKYTFTYCGTAMTTGKLLLAYTPPGGTEPITREEAMLGTHLVWDIGLQSSVSFTVPFVSVTQYRMNSGENTAISVCGWISCWYQTSFVYPPDAPATSEIFCLVSACEDFVFRLPMDSAYFQGPVNPIHDAVQSLIHEKIGLNAPATVLNPAASIDQVTTSAPSEISTAVPALTATETGKTQPDLGNTMAIEPSKTTFSRQDTDIEYLLSRYHYVASFDMFTEQGTTITPSIVTLPVSFEMLGNGTNLARTLICMATYFRCALDFVFVPVMGGKIWDLSDAIVQYMFVPSGSPIPESVESGWATSLNPIVTFRVRDCFSCVRVPFLSVANYYTTFFNGYGTFSQTEYGTNPCNNVGSFVFRTLNNAFGMDGGLSFQVWVRPVFVECYIPRPIVPFGNPSASRSSVSRRRYIVGTGDKINNPIIRAEKQGPSKPEFQGVMDKLKKAMNEAAGEMGSNMGAKISSNLISGFEKTILAFEPEDDNHWMIDVCEWIVKLICAITIVVRGSHDPAIVASVGVMLGVDIINSDPFEYLKRRICGHIGVKWKEMKRAQCLQQDIERDLGIPKAKKQGPEWMRDLNVALNIGKGFEWLFTKIKELIGWLTEQVNKLRHVETLADTLKFHLIEWGKYQKDPSKFTRGSVNKLCETLLALKEECEKEEVPKFLFQQLVRIEVDLRRELNKGRMRSFEPVGLVIRGTPGQGKSLLTSVIGKALSKFYKVSEPYSLPPDPKYFDGYKGQMVCIMDDLGQNPDGADFQYLCQMVSTVDFYPPMANVDEKGSPFISDFVLASTNLLNFNPPTISDVSAVNRRFFLDLKIIVNRQYLLSNGKLNVAKALEKCEHDCDVCYTTYCCPLMCGEAVKLEDRSRNTYSVNEIIGMLISEAERKRKVGVSVDGLFQGVCDKKPTPILEKVSVANNCVIPENIADALMSVCKNEEVIEKLEQEGFIVPVRVQDRLVERQVSRWRAILKASVIGLGVLSAVCGFAYAFHHFFRKQGPYEGAAKQPLKPPEIRQINVQGGGSPNPDFQFAQKIMTKSTFQIQTGSGKFTAVGLYDRVVILPKHACVRPYKLGEVELEPEDEWELVLDKGRNLELVCVKFRNLNQVPDIRKFLPSKIDSYKDVLLVLNSSDFQAIVPVGRVTPISAICLSGEVTNRQLVYKYPTKAGWCGGLLVKAGQVIGLHVGGDGSNGYASALLRGYFVESQGNIVKEEKAVWEGKPVFVNMPKKTQLLPSVYHDIVPGTKEPAVLSDRDPRFNGDLKKQVLSKYKGNVFPHELIRKGVVGTNLQELITAVDHYAEQLKPILPEDVCEKLTLDQAIEGYKSLQKLDLATSAGFPYNTMGITKKQLLADNKKLLLEGLDLHGYGLPFTCYLKDELRTKEKVLTGNTRVIEASSINDSLHTRQIFGRLYAALCANPGTVSGMAVGCNPDVDWTKFHTELASSYVISFDYKNYDASLSPLWFAALNDLLCKLGFDSDDVEFVVDHMCNSVHLYRDTFVHIEGGMPSGCSGTSIFNSMINNLIMKTIVPIAYKGIDLDALKIIAYGDDLLVGYPFPLNGEPIAQVAKLFGLTITPADKGDTFLDGSTIEKHTFLKRGFKPDDEHSWLIHPLMDKQAIYESLRWTRNPQDFPDHVRCLCELMWHHGKEEYEEFVKVLRKHYLSRTFNIPPYSFLRRKWLDLF</sequence>
<evidence type="ECO:0000256" key="18">
    <source>
        <dbReference type="ARBA" id="ARBA00022840"/>
    </source>
</evidence>
<dbReference type="GO" id="GO:0039694">
    <property type="term" value="P:viral RNA genome replication"/>
    <property type="evidence" value="ECO:0007669"/>
    <property type="project" value="InterPro"/>
</dbReference>
<keyword evidence="7" id="KW-0597">Phosphoprotein</keyword>
<keyword evidence="22" id="KW-0472">Membrane</keyword>
<dbReference type="InterPro" id="IPR001205">
    <property type="entry name" value="RNA-dir_pol_C"/>
</dbReference>
<dbReference type="SUPFAM" id="SSF88633">
    <property type="entry name" value="Positive stranded ssRNA viruses"/>
    <property type="match status" value="2"/>
</dbReference>
<keyword evidence="14" id="KW-0547">Nucleotide-binding</keyword>
<keyword evidence="6" id="KW-0191">Covalent protein-RNA linkage</keyword>
<keyword evidence="23" id="KW-1035">Host cytoplasm</keyword>
<dbReference type="GO" id="GO:0003724">
    <property type="term" value="F:RNA helicase activity"/>
    <property type="evidence" value="ECO:0007669"/>
    <property type="project" value="InterPro"/>
</dbReference>
<dbReference type="Gene3D" id="3.30.70.270">
    <property type="match status" value="1"/>
</dbReference>
<dbReference type="GO" id="GO:0005524">
    <property type="term" value="F:ATP binding"/>
    <property type="evidence" value="ECO:0007669"/>
    <property type="project" value="UniProtKB-KW"/>
</dbReference>
<dbReference type="GO" id="GO:0004197">
    <property type="term" value="F:cysteine-type endopeptidase activity"/>
    <property type="evidence" value="ECO:0007669"/>
    <property type="project" value="InterPro"/>
</dbReference>
<evidence type="ECO:0000259" key="26">
    <source>
        <dbReference type="PROSITE" id="PS51218"/>
    </source>
</evidence>
<dbReference type="InterPro" id="IPR009003">
    <property type="entry name" value="Peptidase_S1_PA"/>
</dbReference>
<evidence type="ECO:0000256" key="1">
    <source>
        <dbReference type="ARBA" id="ARBA00004192"/>
    </source>
</evidence>
<evidence type="ECO:0000313" key="28">
    <source>
        <dbReference type="EMBL" id="QKN88985.1"/>
    </source>
</evidence>
<keyword evidence="5" id="KW-0696">RNA-directed RNA polymerase</keyword>
<dbReference type="InterPro" id="IPR059138">
    <property type="entry name" value="Pico_VP1"/>
</dbReference>
<evidence type="ECO:0000256" key="14">
    <source>
        <dbReference type="ARBA" id="ARBA00022741"/>
    </source>
</evidence>
<dbReference type="GO" id="GO:0005198">
    <property type="term" value="F:structural molecule activity"/>
    <property type="evidence" value="ECO:0007669"/>
    <property type="project" value="InterPro"/>
</dbReference>
<dbReference type="GO" id="GO:0006508">
    <property type="term" value="P:proteolysis"/>
    <property type="evidence" value="ECO:0007669"/>
    <property type="project" value="UniProtKB-KW"/>
</dbReference>
<keyword evidence="12" id="KW-1143">T=pseudo3 icosahedral capsid protein</keyword>
<keyword evidence="16" id="KW-0347">Helicase</keyword>
<keyword evidence="10" id="KW-0808">Transferase</keyword>
<dbReference type="InterPro" id="IPR043502">
    <property type="entry name" value="DNA/RNA_pol_sf"/>
</dbReference>
<dbReference type="InterPro" id="IPR044067">
    <property type="entry name" value="PCV_3C_PRO"/>
</dbReference>
<organism evidence="28">
    <name type="scientific">Picornavirales sp</name>
    <dbReference type="NCBI Taxonomy" id="1955153"/>
    <lineage>
        <taxon>Viruses</taxon>
        <taxon>Riboviria</taxon>
        <taxon>Orthornavirae</taxon>
        <taxon>Pisuviricota</taxon>
        <taxon>Pisoniviricetes</taxon>
        <taxon>Picornavirales</taxon>
    </lineage>
</organism>
<dbReference type="GO" id="GO:0033644">
    <property type="term" value="C:host cell membrane"/>
    <property type="evidence" value="ECO:0007669"/>
    <property type="project" value="UniProtKB-SubCell"/>
</dbReference>
<dbReference type="PROSITE" id="PS51874">
    <property type="entry name" value="PCV_3C_PRO"/>
    <property type="match status" value="1"/>
</dbReference>
<keyword evidence="13" id="KW-0519">Myristate</keyword>
<evidence type="ECO:0000256" key="16">
    <source>
        <dbReference type="ARBA" id="ARBA00022806"/>
    </source>
</evidence>
<evidence type="ECO:0000256" key="11">
    <source>
        <dbReference type="ARBA" id="ARBA00022695"/>
    </source>
</evidence>
<evidence type="ECO:0000256" key="4">
    <source>
        <dbReference type="ARBA" id="ARBA00020107"/>
    </source>
</evidence>
<reference evidence="28" key="1">
    <citation type="submission" date="2020-01" db="EMBL/GenBank/DDBJ databases">
        <title>Viral genomes from wild and zoo birds in China.</title>
        <authorList>
            <person name="He M.Y."/>
            <person name="Shan L.T."/>
            <person name="Zhang W."/>
            <person name="Yang X.S."/>
        </authorList>
    </citation>
    <scope>NUCLEOTIDE SEQUENCE</scope>
    <source>
        <strain evidence="28">Xftphe89pic1</strain>
    </source>
</reference>
<dbReference type="Gene3D" id="2.60.120.20">
    <property type="match status" value="3"/>
</dbReference>
<keyword evidence="19" id="KW-0946">Virion</keyword>
<evidence type="ECO:0000256" key="17">
    <source>
        <dbReference type="ARBA" id="ARBA00022807"/>
    </source>
</evidence>
<evidence type="ECO:0000256" key="19">
    <source>
        <dbReference type="ARBA" id="ARBA00022844"/>
    </source>
</evidence>
<feature type="domain" description="RdRp catalytic" evidence="25">
    <location>
        <begin position="2202"/>
        <end position="2319"/>
    </location>
</feature>
<keyword evidence="24" id="KW-0449">Lipoprotein</keyword>
<keyword evidence="11" id="KW-0548">Nucleotidyltransferase</keyword>
<accession>A0A6M9Z860</accession>
<dbReference type="InterPro" id="IPR000605">
    <property type="entry name" value="Helicase_SF3_ssDNA/RNA_vir"/>
</dbReference>
<keyword evidence="18" id="KW-0067">ATP-binding</keyword>
<dbReference type="Pfam" id="PF22663">
    <property type="entry name" value="Rhv_5"/>
    <property type="match status" value="1"/>
</dbReference>
<evidence type="ECO:0000256" key="15">
    <source>
        <dbReference type="ARBA" id="ARBA00022801"/>
    </source>
</evidence>
<evidence type="ECO:0000256" key="13">
    <source>
        <dbReference type="ARBA" id="ARBA00022707"/>
    </source>
</evidence>
<evidence type="ECO:0000259" key="27">
    <source>
        <dbReference type="PROSITE" id="PS51874"/>
    </source>
</evidence>
<keyword evidence="9" id="KW-0645">Protease</keyword>
<evidence type="ECO:0000256" key="22">
    <source>
        <dbReference type="ARBA" id="ARBA00023136"/>
    </source>
</evidence>
<evidence type="ECO:0000256" key="24">
    <source>
        <dbReference type="ARBA" id="ARBA00023288"/>
    </source>
</evidence>
<dbReference type="InterPro" id="IPR043504">
    <property type="entry name" value="Peptidase_S1_PA_chymotrypsin"/>
</dbReference>
<dbReference type="InterPro" id="IPR043128">
    <property type="entry name" value="Rev_trsase/Diguanyl_cyclase"/>
</dbReference>
<evidence type="ECO:0000259" key="25">
    <source>
        <dbReference type="PROSITE" id="PS50507"/>
    </source>
</evidence>
<evidence type="ECO:0000256" key="23">
    <source>
        <dbReference type="ARBA" id="ARBA00023200"/>
    </source>
</evidence>
<evidence type="ECO:0000256" key="20">
    <source>
        <dbReference type="ARBA" id="ARBA00022870"/>
    </source>
</evidence>
<evidence type="ECO:0000256" key="5">
    <source>
        <dbReference type="ARBA" id="ARBA00022484"/>
    </source>
</evidence>
<dbReference type="Gene3D" id="1.20.960.20">
    <property type="match status" value="1"/>
</dbReference>
<evidence type="ECO:0000256" key="2">
    <source>
        <dbReference type="ARBA" id="ARBA00004328"/>
    </source>
</evidence>
<dbReference type="InterPro" id="IPR033703">
    <property type="entry name" value="Rhv-like"/>
</dbReference>